<dbReference type="Proteomes" id="UP000308121">
    <property type="component" value="Unassembled WGS sequence"/>
</dbReference>
<organism evidence="2 3">
    <name type="scientific">Cellulomonas hominis</name>
    <dbReference type="NCBI Taxonomy" id="156981"/>
    <lineage>
        <taxon>Bacteria</taxon>
        <taxon>Bacillati</taxon>
        <taxon>Actinomycetota</taxon>
        <taxon>Actinomycetes</taxon>
        <taxon>Micrococcales</taxon>
        <taxon>Cellulomonadaceae</taxon>
        <taxon>Cellulomonas</taxon>
    </lineage>
</organism>
<dbReference type="AlphaFoldDB" id="A0A7Z8K2A4"/>
<feature type="compositionally biased region" description="Basic and acidic residues" evidence="1">
    <location>
        <begin position="50"/>
        <end position="61"/>
    </location>
</feature>
<evidence type="ECO:0000313" key="3">
    <source>
        <dbReference type="Proteomes" id="UP000308121"/>
    </source>
</evidence>
<sequence>MRVTTGDIPRRTEPRARYPFVPKHLGPKHLRAAAEAAARAESDTAGTARDAQDHTPPHQPG</sequence>
<feature type="region of interest" description="Disordered" evidence="1">
    <location>
        <begin position="1"/>
        <end position="61"/>
    </location>
</feature>
<dbReference type="EMBL" id="SZYE01000001">
    <property type="protein sequence ID" value="TKR27474.1"/>
    <property type="molecule type" value="Genomic_DNA"/>
</dbReference>
<dbReference type="RefSeq" id="WP_154727699.1">
    <property type="nucleotide sequence ID" value="NZ_SZYE01000001.1"/>
</dbReference>
<reference evidence="2 3" key="1">
    <citation type="submission" date="2019-05" db="EMBL/GenBank/DDBJ databases">
        <title>Genome sequence of Cellulomonas hominis strain CS1.</title>
        <authorList>
            <person name="Belmont J."/>
            <person name="Maclea K.S."/>
        </authorList>
    </citation>
    <scope>NUCLEOTIDE SEQUENCE [LARGE SCALE GENOMIC DNA]</scope>
    <source>
        <strain evidence="2 3">CS1</strain>
    </source>
</reference>
<gene>
    <name evidence="2" type="ORF">FA014_00215</name>
</gene>
<protein>
    <submittedName>
        <fullName evidence="2">Uncharacterized protein</fullName>
    </submittedName>
</protein>
<proteinExistence type="predicted"/>
<comment type="caution">
    <text evidence="2">The sequence shown here is derived from an EMBL/GenBank/DDBJ whole genome shotgun (WGS) entry which is preliminary data.</text>
</comment>
<evidence type="ECO:0000256" key="1">
    <source>
        <dbReference type="SAM" id="MobiDB-lite"/>
    </source>
</evidence>
<evidence type="ECO:0000313" key="2">
    <source>
        <dbReference type="EMBL" id="TKR27474.1"/>
    </source>
</evidence>
<name>A0A7Z8K2A4_9CELL</name>
<accession>A0A7Z8K2A4</accession>